<dbReference type="AlphaFoldDB" id="A0A852VNJ8"/>
<proteinExistence type="predicted"/>
<dbReference type="Proteomes" id="UP000564385">
    <property type="component" value="Unassembled WGS sequence"/>
</dbReference>
<dbReference type="PANTHER" id="PTHR34216">
    <property type="match status" value="1"/>
</dbReference>
<dbReference type="PROSITE" id="PS51677">
    <property type="entry name" value="NODB"/>
    <property type="match status" value="1"/>
</dbReference>
<evidence type="ECO:0000256" key="1">
    <source>
        <dbReference type="ARBA" id="ARBA00004613"/>
    </source>
</evidence>
<feature type="domain" description="NodB homology" evidence="3">
    <location>
        <begin position="50"/>
        <end position="264"/>
    </location>
</feature>
<dbReference type="GO" id="GO:0005975">
    <property type="term" value="P:carbohydrate metabolic process"/>
    <property type="evidence" value="ECO:0007669"/>
    <property type="project" value="InterPro"/>
</dbReference>
<dbReference type="PANTHER" id="PTHR34216:SF3">
    <property type="entry name" value="POLY-BETA-1,6-N-ACETYL-D-GLUCOSAMINE N-DEACETYLASE"/>
    <property type="match status" value="1"/>
</dbReference>
<dbReference type="InterPro" id="IPR051398">
    <property type="entry name" value="Polysacch_Deacetylase"/>
</dbReference>
<evidence type="ECO:0000259" key="3">
    <source>
        <dbReference type="PROSITE" id="PS51677"/>
    </source>
</evidence>
<keyword evidence="2" id="KW-0732">Signal</keyword>
<protein>
    <recommendedName>
        <fullName evidence="3">NodB homology domain-containing protein</fullName>
    </recommendedName>
</protein>
<dbReference type="InterPro" id="IPR002509">
    <property type="entry name" value="NODB_dom"/>
</dbReference>
<evidence type="ECO:0000256" key="2">
    <source>
        <dbReference type="ARBA" id="ARBA00022729"/>
    </source>
</evidence>
<reference evidence="4 5" key="1">
    <citation type="submission" date="2020-07" db="EMBL/GenBank/DDBJ databases">
        <title>Genomic Encyclopedia of Type Strains, Phase IV (KMG-V): Genome sequencing to study the core and pangenomes of soil and plant-associated prokaryotes.</title>
        <authorList>
            <person name="Whitman W."/>
        </authorList>
    </citation>
    <scope>NUCLEOTIDE SEQUENCE [LARGE SCALE GENOMIC DNA]</scope>
    <source>
        <strain evidence="4 5">M8UP22</strain>
    </source>
</reference>
<comment type="subcellular location">
    <subcellularLocation>
        <location evidence="1">Secreted</location>
    </subcellularLocation>
</comment>
<evidence type="ECO:0000313" key="5">
    <source>
        <dbReference type="Proteomes" id="UP000564385"/>
    </source>
</evidence>
<dbReference type="Gene3D" id="3.20.20.370">
    <property type="entry name" value="Glycoside hydrolase/deacetylase"/>
    <property type="match status" value="1"/>
</dbReference>
<dbReference type="InterPro" id="IPR011330">
    <property type="entry name" value="Glyco_hydro/deAcase_b/a-brl"/>
</dbReference>
<sequence length="264" mass="30163">MTQPPDRLYLLYHELRPSRSDYSYVVETDQFEKHIDLFFKLRKVEKAPGFYPEITFDDGHISNFEYALPILQSRALKAWFFITTGWTGQKPGYMGWPELRALHEDGQQIGAHGWSHTLLTHCDQSQLQKELLEARLTLEDKLGTSITTMSLPGGRSNQRVLSACRQAGYTQVFTSVPKAEPQPARSTVGRLNVRGDMTLEWIAKLFQPESGVLSGLQRQHQIKATAKTLLGDHLYEKLWALLNRQEPSTDVRDAANYEDPAHHQ</sequence>
<dbReference type="SUPFAM" id="SSF88713">
    <property type="entry name" value="Glycoside hydrolase/deacetylase"/>
    <property type="match status" value="1"/>
</dbReference>
<dbReference type="EMBL" id="JACCCU010000002">
    <property type="protein sequence ID" value="NYF90952.1"/>
    <property type="molecule type" value="Genomic_DNA"/>
</dbReference>
<comment type="caution">
    <text evidence="4">The sequence shown here is derived from an EMBL/GenBank/DDBJ whole genome shotgun (WGS) entry which is preliminary data.</text>
</comment>
<organism evidence="4 5">
    <name type="scientific">Tunturiibacter lichenicola</name>
    <dbReference type="NCBI Taxonomy" id="2051959"/>
    <lineage>
        <taxon>Bacteria</taxon>
        <taxon>Pseudomonadati</taxon>
        <taxon>Acidobacteriota</taxon>
        <taxon>Terriglobia</taxon>
        <taxon>Terriglobales</taxon>
        <taxon>Acidobacteriaceae</taxon>
        <taxon>Tunturiibacter</taxon>
    </lineage>
</organism>
<accession>A0A852VNJ8</accession>
<dbReference type="Pfam" id="PF01522">
    <property type="entry name" value="Polysacc_deac_1"/>
    <property type="match status" value="1"/>
</dbReference>
<dbReference type="GO" id="GO:0005576">
    <property type="term" value="C:extracellular region"/>
    <property type="evidence" value="ECO:0007669"/>
    <property type="project" value="UniProtKB-SubCell"/>
</dbReference>
<gene>
    <name evidence="4" type="ORF">HDF08_003054</name>
</gene>
<dbReference type="GO" id="GO:0016810">
    <property type="term" value="F:hydrolase activity, acting on carbon-nitrogen (but not peptide) bonds"/>
    <property type="evidence" value="ECO:0007669"/>
    <property type="project" value="InterPro"/>
</dbReference>
<dbReference type="CDD" id="cd10918">
    <property type="entry name" value="CE4_NodB_like_5s_6s"/>
    <property type="match status" value="1"/>
</dbReference>
<evidence type="ECO:0000313" key="4">
    <source>
        <dbReference type="EMBL" id="NYF90952.1"/>
    </source>
</evidence>
<name>A0A852VNJ8_9BACT</name>